<dbReference type="Proteomes" id="UP000524404">
    <property type="component" value="Unassembled WGS sequence"/>
</dbReference>
<reference evidence="6 7" key="1">
    <citation type="submission" date="2020-08" db="EMBL/GenBank/DDBJ databases">
        <title>Functional genomics of gut bacteria from endangered species of beetles.</title>
        <authorList>
            <person name="Carlos-Shanley C."/>
        </authorList>
    </citation>
    <scope>NUCLEOTIDE SEQUENCE [LARGE SCALE GENOMIC DNA]</scope>
    <source>
        <strain evidence="6 7">S00070</strain>
    </source>
</reference>
<accession>A0A841EKF1</accession>
<dbReference type="Gene3D" id="1.10.287.470">
    <property type="entry name" value="Helix hairpin bin"/>
    <property type="match status" value="1"/>
</dbReference>
<name>A0A841EKF1_9BACT</name>
<protein>
    <submittedName>
        <fullName evidence="6">HlyD family secretion protein</fullName>
    </submittedName>
</protein>
<keyword evidence="4" id="KW-0472">Membrane</keyword>
<feature type="transmembrane region" description="Helical" evidence="4">
    <location>
        <begin position="18"/>
        <end position="35"/>
    </location>
</feature>
<evidence type="ECO:0000313" key="7">
    <source>
        <dbReference type="Proteomes" id="UP000524404"/>
    </source>
</evidence>
<keyword evidence="4" id="KW-0812">Transmembrane</keyword>
<dbReference type="RefSeq" id="WP_184133875.1">
    <property type="nucleotide sequence ID" value="NZ_JACHKT010000012.1"/>
</dbReference>
<dbReference type="Gene3D" id="2.40.50.100">
    <property type="match status" value="1"/>
</dbReference>
<evidence type="ECO:0000256" key="1">
    <source>
        <dbReference type="ARBA" id="ARBA00004196"/>
    </source>
</evidence>
<comment type="subcellular location">
    <subcellularLocation>
        <location evidence="1">Cell envelope</location>
    </subcellularLocation>
</comment>
<gene>
    <name evidence="6" type="ORF">HNP25_002072</name>
</gene>
<dbReference type="GO" id="GO:0030313">
    <property type="term" value="C:cell envelope"/>
    <property type="evidence" value="ECO:0007669"/>
    <property type="project" value="UniProtKB-SubCell"/>
</dbReference>
<dbReference type="AlphaFoldDB" id="A0A841EKF1"/>
<comment type="caution">
    <text evidence="6">The sequence shown here is derived from an EMBL/GenBank/DDBJ whole genome shotgun (WGS) entry which is preliminary data.</text>
</comment>
<dbReference type="PANTHER" id="PTHR32347">
    <property type="entry name" value="EFFLUX SYSTEM COMPONENT YKNX-RELATED"/>
    <property type="match status" value="1"/>
</dbReference>
<dbReference type="PANTHER" id="PTHR32347:SF14">
    <property type="entry name" value="EFFLUX SYSTEM COMPONENT YKNX-RELATED"/>
    <property type="match status" value="1"/>
</dbReference>
<dbReference type="Pfam" id="PF25967">
    <property type="entry name" value="RND-MFP_C"/>
    <property type="match status" value="1"/>
</dbReference>
<sequence>MDKEISQNLINQRKSKKWFIGLSLMFALLVLLYFFRNSLQSSLEASKIRTAVAEIGSVENTLTASGEVIPAFEQSITSPIKASIKKVFFSTGAAVKAGQPIMDLDKSLTLIELEKLKDQLALKQNSIGKLKMDLDKKIYDSDISDKIKSLTINRLKADLEDTKRLQKVGGRTQEDVTKAENILKIAELEKAQLENELNYHRKSVGANVRESELNAQIESKNLKELQHKITMADIVADRAGVLTWVNDKIGSAVNEGEMLAKLADLGSFRVEGSCSDTYSDQLKVGIPVIVKVNEISLRGIVVQIKPSVANGIVQFSIALDDNKHASLRPNMKVEVFIVTNRIANAVRVANGPAFNGKRKTSVFVLEKGIAKRREVEIGLSNFDYVEIKSGIQAGEKVIISDLSQYEHLQEIKIEQR</sequence>
<dbReference type="Gene3D" id="2.40.420.20">
    <property type="match status" value="1"/>
</dbReference>
<dbReference type="InterPro" id="IPR058627">
    <property type="entry name" value="MdtA-like_C"/>
</dbReference>
<proteinExistence type="predicted"/>
<dbReference type="InterPro" id="IPR050465">
    <property type="entry name" value="UPF0194_transport"/>
</dbReference>
<evidence type="ECO:0000256" key="3">
    <source>
        <dbReference type="SAM" id="Coils"/>
    </source>
</evidence>
<keyword evidence="2 3" id="KW-0175">Coiled coil</keyword>
<feature type="coiled-coil region" evidence="3">
    <location>
        <begin position="176"/>
        <end position="228"/>
    </location>
</feature>
<dbReference type="Gene3D" id="2.40.30.170">
    <property type="match status" value="1"/>
</dbReference>
<keyword evidence="7" id="KW-1185">Reference proteome</keyword>
<keyword evidence="4" id="KW-1133">Transmembrane helix</keyword>
<feature type="domain" description="Multidrug resistance protein MdtA-like C-terminal permuted SH3" evidence="5">
    <location>
        <begin position="357"/>
        <end position="402"/>
    </location>
</feature>
<evidence type="ECO:0000259" key="5">
    <source>
        <dbReference type="Pfam" id="PF25967"/>
    </source>
</evidence>
<organism evidence="6 7">
    <name type="scientific">Arcicella rosea</name>
    <dbReference type="NCBI Taxonomy" id="502909"/>
    <lineage>
        <taxon>Bacteria</taxon>
        <taxon>Pseudomonadati</taxon>
        <taxon>Bacteroidota</taxon>
        <taxon>Cytophagia</taxon>
        <taxon>Cytophagales</taxon>
        <taxon>Flectobacillaceae</taxon>
        <taxon>Arcicella</taxon>
    </lineage>
</organism>
<dbReference type="SUPFAM" id="SSF111369">
    <property type="entry name" value="HlyD-like secretion proteins"/>
    <property type="match status" value="1"/>
</dbReference>
<evidence type="ECO:0000256" key="4">
    <source>
        <dbReference type="SAM" id="Phobius"/>
    </source>
</evidence>
<dbReference type="EMBL" id="JACHKT010000012">
    <property type="protein sequence ID" value="MBB6003416.1"/>
    <property type="molecule type" value="Genomic_DNA"/>
</dbReference>
<evidence type="ECO:0000256" key="2">
    <source>
        <dbReference type="ARBA" id="ARBA00023054"/>
    </source>
</evidence>
<evidence type="ECO:0000313" key="6">
    <source>
        <dbReference type="EMBL" id="MBB6003416.1"/>
    </source>
</evidence>